<dbReference type="Proteomes" id="UP000078446">
    <property type="component" value="Unassembled WGS sequence"/>
</dbReference>
<evidence type="ECO:0000256" key="1">
    <source>
        <dbReference type="SAM" id="MobiDB-lite"/>
    </source>
</evidence>
<evidence type="ECO:0000313" key="3">
    <source>
        <dbReference type="Proteomes" id="UP000078446"/>
    </source>
</evidence>
<evidence type="ECO:0000313" key="2">
    <source>
        <dbReference type="EMBL" id="OAV00140.1"/>
    </source>
</evidence>
<feature type="compositionally biased region" description="Basic and acidic residues" evidence="1">
    <location>
        <begin position="30"/>
        <end position="39"/>
    </location>
</feature>
<comment type="caution">
    <text evidence="2">The sequence shown here is derived from an EMBL/GenBank/DDBJ whole genome shotgun (WGS) entry which is preliminary data.</text>
</comment>
<proteinExistence type="predicted"/>
<reference evidence="2 3" key="1">
    <citation type="journal article" date="2016" name="Genome Biol. Evol.">
        <title>Comparative Genomic Analyses of the Moraxella catarrhalis Serosensitive and Seroresistant Lineages Demonstrate Their Independent Evolution.</title>
        <authorList>
            <person name="Earl J.P."/>
            <person name="de Vries S.P."/>
            <person name="Ahmed A."/>
            <person name="Powell E."/>
            <person name="Schultz M.P."/>
            <person name="Hermans P.W."/>
            <person name="Hill D.J."/>
            <person name="Zhou Z."/>
            <person name="Constantinidou C.I."/>
            <person name="Hu F.Z."/>
            <person name="Bootsma H.J."/>
            <person name="Ehrlich G.D."/>
        </authorList>
    </citation>
    <scope>NUCLEOTIDE SEQUENCE [LARGE SCALE GENOMIC DNA]</scope>
    <source>
        <strain evidence="2 3">Z7574</strain>
    </source>
</reference>
<feature type="region of interest" description="Disordered" evidence="1">
    <location>
        <begin position="9"/>
        <end position="39"/>
    </location>
</feature>
<sequence length="39" mass="4547">MCVIIKLVKTQSQRQHNPIRQAHKPKHPKAMIDKVNDKS</sequence>
<dbReference type="AlphaFoldDB" id="A0A7Z1A3H7"/>
<feature type="compositionally biased region" description="Polar residues" evidence="1">
    <location>
        <begin position="9"/>
        <end position="18"/>
    </location>
</feature>
<organism evidence="2 3">
    <name type="scientific">Moraxella catarrhalis</name>
    <name type="common">Branhamella catarrhalis</name>
    <dbReference type="NCBI Taxonomy" id="480"/>
    <lineage>
        <taxon>Bacteria</taxon>
        <taxon>Pseudomonadati</taxon>
        <taxon>Pseudomonadota</taxon>
        <taxon>Gammaproteobacteria</taxon>
        <taxon>Moraxellales</taxon>
        <taxon>Moraxellaceae</taxon>
        <taxon>Moraxella</taxon>
    </lineage>
</organism>
<name>A0A7Z1A3H7_MORCA</name>
<accession>A0A7Z1A3H7</accession>
<protein>
    <submittedName>
        <fullName evidence="2">Uncharacterized protein</fullName>
    </submittedName>
</protein>
<gene>
    <name evidence="2" type="ORF">AO382_1618</name>
</gene>
<dbReference type="EMBL" id="LXHE01000015">
    <property type="protein sequence ID" value="OAV00140.1"/>
    <property type="molecule type" value="Genomic_DNA"/>
</dbReference>